<accession>A0A1E7FZ28</accession>
<protein>
    <recommendedName>
        <fullName evidence="4">Reverse transcriptase domain-containing protein</fullName>
    </recommendedName>
</protein>
<dbReference type="Proteomes" id="UP000095751">
    <property type="component" value="Unassembled WGS sequence"/>
</dbReference>
<name>A0A1E7FZ28_9STRA</name>
<feature type="compositionally biased region" description="Basic residues" evidence="1">
    <location>
        <begin position="83"/>
        <end position="93"/>
    </location>
</feature>
<feature type="region of interest" description="Disordered" evidence="1">
    <location>
        <begin position="1"/>
        <end position="148"/>
    </location>
</feature>
<gene>
    <name evidence="2" type="ORF">FRACYDRAFT_233569</name>
</gene>
<evidence type="ECO:0000313" key="2">
    <source>
        <dbReference type="EMBL" id="OEU23396.1"/>
    </source>
</evidence>
<evidence type="ECO:0008006" key="4">
    <source>
        <dbReference type="Google" id="ProtNLM"/>
    </source>
</evidence>
<sequence length="1127" mass="124557">MAPLPWNAATSSPPSPVPLTNDKKKDSTLPTATSKNLSKNNNNKNNNTNRINNIKNNDNTNDGSNKINLKLPPAAVKITNPYKNKKKNKKKNNAGKSNPKTNQNPNSSPLSDNDDDDTDSSNITINRRLKFGTDDLAPPNPPDLPGAEISAANKMLDEVYGDHVHDNPGSHLSGLISSSQDQLWQGYFRRLIPHNQSLYDCPKGKLGKDITNEYSNLFEAIMNGKCNMEKLLVFPVVVLQRRHGVTKNADVKRRLLSRLTAWKEGKFKYLVEDTHRDLIAKQSKARGDTTPAHRAKVYSSKLMRGHLQSAVNYITDREGGGILYPYDVDEKSGHTVSRVLQDKHPSMRDPGPTAMPAYESVPELPTLEITADTVEIVAGKLSGGAGLSGVDSIQLKHLLLHHGQASQRLRNVCAKFGRWLANEHPPWASYRAMLANRLIALDKMPGIRPVGIGDTWRRFFAKLVLAVSMSYATDCCGSDQLCAGLRAGVDGAIHGLSAMWREMESEENTGFVLIDADNAFNEVSRINMLWTIRHEWPAGARFAFNCYRHHSLLVVRNPGGKPFTFFSKEGVTQGDPFAMIAYGVALLPLIRKLKELNVLLVQSWYADDASAAGKFDEILRLFQDLLRMGPDFGYFPNASKSILITHPDNVVAAHHFFNETHGLGFKISTGSRFLGGFIGDTTSRDEYVSTKIADWIHGTKELAAVARLKYPHAAYTGITKCLQHKWSFTQRVIPGIDDLFQPLEDELTNNLLPALFGDPPSTMDDKLRLLTALPVKHAGLALPNPVTSSATNYKNSTLMSSHLLLAVQGKINFSLQDHRDTCQSSLSASRELRQTENDSSLTNLLAALPPAAAGQPSTTRAIKRAGETGLWLTTIPNHINGNILGCDEFIDAIRLRYQKVPHNLPAKCDGCGSAFDVGHALQCKSGGLIIRRHDELNLELASLAKMALRESAIRAEPEINPSASIMDSPTTITAIDTNGDRGDLLIKGFWDNGMDAIIDVRITDTDAKSYRTRDPKKVLQSQEKEKKKKYLDQCLLQRRAFTPFVVSVDGLIGYEASNVLKQLSKRLADKWNKPYSVTCGIVRSRISIACARASNQCLRGSRIPFKTMSRQIQWEDGAGAGLYRIVR</sequence>
<keyword evidence="3" id="KW-1185">Reference proteome</keyword>
<feature type="compositionally biased region" description="Low complexity" evidence="1">
    <location>
        <begin position="94"/>
        <end position="111"/>
    </location>
</feature>
<proteinExistence type="predicted"/>
<reference evidence="2 3" key="1">
    <citation type="submission" date="2016-09" db="EMBL/GenBank/DDBJ databases">
        <title>Extensive genetic diversity and differential bi-allelic expression allows diatom success in the polar Southern Ocean.</title>
        <authorList>
            <consortium name="DOE Joint Genome Institute"/>
            <person name="Mock T."/>
            <person name="Otillar R.P."/>
            <person name="Strauss J."/>
            <person name="Dupont C."/>
            <person name="Frickenhaus S."/>
            <person name="Maumus F."/>
            <person name="Mcmullan M."/>
            <person name="Sanges R."/>
            <person name="Schmutz J."/>
            <person name="Toseland A."/>
            <person name="Valas R."/>
            <person name="Veluchamy A."/>
            <person name="Ward B.J."/>
            <person name="Allen A."/>
            <person name="Barry K."/>
            <person name="Falciatore A."/>
            <person name="Ferrante M."/>
            <person name="Fortunato A.E."/>
            <person name="Gloeckner G."/>
            <person name="Gruber A."/>
            <person name="Hipkin R."/>
            <person name="Janech M."/>
            <person name="Kroth P."/>
            <person name="Leese F."/>
            <person name="Lindquist E."/>
            <person name="Lyon B.R."/>
            <person name="Martin J."/>
            <person name="Mayer C."/>
            <person name="Parker M."/>
            <person name="Quesneville H."/>
            <person name="Raymond J."/>
            <person name="Uhlig C."/>
            <person name="Valentin K.U."/>
            <person name="Worden A.Z."/>
            <person name="Armbrust E.V."/>
            <person name="Bowler C."/>
            <person name="Green B."/>
            <person name="Moulton V."/>
            <person name="Van Oosterhout C."/>
            <person name="Grigoriev I."/>
        </authorList>
    </citation>
    <scope>NUCLEOTIDE SEQUENCE [LARGE SCALE GENOMIC DNA]</scope>
    <source>
        <strain evidence="2 3">CCMP1102</strain>
    </source>
</reference>
<feature type="compositionally biased region" description="Low complexity" evidence="1">
    <location>
        <begin position="33"/>
        <end position="68"/>
    </location>
</feature>
<dbReference type="EMBL" id="KV784353">
    <property type="protein sequence ID" value="OEU23396.1"/>
    <property type="molecule type" value="Genomic_DNA"/>
</dbReference>
<dbReference type="KEGG" id="fcy:FRACYDRAFT_233569"/>
<evidence type="ECO:0000256" key="1">
    <source>
        <dbReference type="SAM" id="MobiDB-lite"/>
    </source>
</evidence>
<dbReference type="InParanoid" id="A0A1E7FZ28"/>
<dbReference type="AlphaFoldDB" id="A0A1E7FZ28"/>
<evidence type="ECO:0000313" key="3">
    <source>
        <dbReference type="Proteomes" id="UP000095751"/>
    </source>
</evidence>
<dbReference type="OrthoDB" id="47560at2759"/>
<organism evidence="2 3">
    <name type="scientific">Fragilariopsis cylindrus CCMP1102</name>
    <dbReference type="NCBI Taxonomy" id="635003"/>
    <lineage>
        <taxon>Eukaryota</taxon>
        <taxon>Sar</taxon>
        <taxon>Stramenopiles</taxon>
        <taxon>Ochrophyta</taxon>
        <taxon>Bacillariophyta</taxon>
        <taxon>Bacillariophyceae</taxon>
        <taxon>Bacillariophycidae</taxon>
        <taxon>Bacillariales</taxon>
        <taxon>Bacillariaceae</taxon>
        <taxon>Fragilariopsis</taxon>
    </lineage>
</organism>